<dbReference type="Proteomes" id="UP001066276">
    <property type="component" value="Chromosome 5"/>
</dbReference>
<dbReference type="EMBL" id="JANPWB010000009">
    <property type="protein sequence ID" value="KAJ1155519.1"/>
    <property type="molecule type" value="Genomic_DNA"/>
</dbReference>
<evidence type="ECO:0000313" key="3">
    <source>
        <dbReference type="Proteomes" id="UP001066276"/>
    </source>
</evidence>
<evidence type="ECO:0000313" key="2">
    <source>
        <dbReference type="EMBL" id="KAJ1155519.1"/>
    </source>
</evidence>
<gene>
    <name evidence="2" type="ORF">NDU88_008249</name>
</gene>
<accession>A0AAV7RRS9</accession>
<protein>
    <submittedName>
        <fullName evidence="2">Uncharacterized protein</fullName>
    </submittedName>
</protein>
<dbReference type="AlphaFoldDB" id="A0AAV7RRS9"/>
<proteinExistence type="predicted"/>
<sequence>MPSKWRPPPPKSSTQTPVAGSAAAPSGPPPAVGSQPKYRAGSLDRGPKSCRLHPRRRAALRPPSRNSATRPCNTPHLGSPGAAPTPQRSKDSSIGLSNAWIHQCTAPHQLLPRRQRTPQIRVAAHLQASPSKRFRQIRPQAAQFPSLSQAMESGSLVLPPVPHRLLYFCYWFWQLRLAPIRRIIAGFQSGRQSSLRERPSRCSAGHAPPK</sequence>
<feature type="compositionally biased region" description="Basic residues" evidence="1">
    <location>
        <begin position="48"/>
        <end position="59"/>
    </location>
</feature>
<organism evidence="2 3">
    <name type="scientific">Pleurodeles waltl</name>
    <name type="common">Iberian ribbed newt</name>
    <dbReference type="NCBI Taxonomy" id="8319"/>
    <lineage>
        <taxon>Eukaryota</taxon>
        <taxon>Metazoa</taxon>
        <taxon>Chordata</taxon>
        <taxon>Craniata</taxon>
        <taxon>Vertebrata</taxon>
        <taxon>Euteleostomi</taxon>
        <taxon>Amphibia</taxon>
        <taxon>Batrachia</taxon>
        <taxon>Caudata</taxon>
        <taxon>Salamandroidea</taxon>
        <taxon>Salamandridae</taxon>
        <taxon>Pleurodelinae</taxon>
        <taxon>Pleurodeles</taxon>
    </lineage>
</organism>
<keyword evidence="3" id="KW-1185">Reference proteome</keyword>
<feature type="region of interest" description="Disordered" evidence="1">
    <location>
        <begin position="1"/>
        <end position="93"/>
    </location>
</feature>
<name>A0AAV7RRS9_PLEWA</name>
<evidence type="ECO:0000256" key="1">
    <source>
        <dbReference type="SAM" id="MobiDB-lite"/>
    </source>
</evidence>
<reference evidence="2" key="1">
    <citation type="journal article" date="2022" name="bioRxiv">
        <title>Sequencing and chromosome-scale assembly of the giantPleurodeles waltlgenome.</title>
        <authorList>
            <person name="Brown T."/>
            <person name="Elewa A."/>
            <person name="Iarovenko S."/>
            <person name="Subramanian E."/>
            <person name="Araus A.J."/>
            <person name="Petzold A."/>
            <person name="Susuki M."/>
            <person name="Suzuki K.-i.T."/>
            <person name="Hayashi T."/>
            <person name="Toyoda A."/>
            <person name="Oliveira C."/>
            <person name="Osipova E."/>
            <person name="Leigh N.D."/>
            <person name="Simon A."/>
            <person name="Yun M.H."/>
        </authorList>
    </citation>
    <scope>NUCLEOTIDE SEQUENCE</scope>
    <source>
        <strain evidence="2">20211129_DDA</strain>
        <tissue evidence="2">Liver</tissue>
    </source>
</reference>
<feature type="compositionally biased region" description="Pro residues" evidence="1">
    <location>
        <begin position="1"/>
        <end position="11"/>
    </location>
</feature>
<comment type="caution">
    <text evidence="2">The sequence shown here is derived from an EMBL/GenBank/DDBJ whole genome shotgun (WGS) entry which is preliminary data.</text>
</comment>